<organism evidence="1 2">
    <name type="scientific">Xylaria bambusicola</name>
    <dbReference type="NCBI Taxonomy" id="326684"/>
    <lineage>
        <taxon>Eukaryota</taxon>
        <taxon>Fungi</taxon>
        <taxon>Dikarya</taxon>
        <taxon>Ascomycota</taxon>
        <taxon>Pezizomycotina</taxon>
        <taxon>Sordariomycetes</taxon>
        <taxon>Xylariomycetidae</taxon>
        <taxon>Xylariales</taxon>
        <taxon>Xylariaceae</taxon>
        <taxon>Xylaria</taxon>
    </lineage>
</organism>
<name>A0AAN7ZAL8_9PEZI</name>
<dbReference type="EMBL" id="JAWHQM010000022">
    <property type="protein sequence ID" value="KAK5632016.1"/>
    <property type="molecule type" value="Genomic_DNA"/>
</dbReference>
<dbReference type="AlphaFoldDB" id="A0AAN7ZAL8"/>
<comment type="caution">
    <text evidence="1">The sequence shown here is derived from an EMBL/GenBank/DDBJ whole genome shotgun (WGS) entry which is preliminary data.</text>
</comment>
<sequence length="64" mass="6927">MSLVKASPVHDGLHVQTPPIAIEWCYSTQTTIESNLRTINQLGVEQVKVLTCLNAGSYSVQKGA</sequence>
<evidence type="ECO:0000313" key="1">
    <source>
        <dbReference type="EMBL" id="KAK5632016.1"/>
    </source>
</evidence>
<reference evidence="1 2" key="1">
    <citation type="submission" date="2023-10" db="EMBL/GenBank/DDBJ databases">
        <title>Draft genome sequence of Xylaria bambusicola isolate GMP-LS, the root and basal stem rot pathogen of sugarcane in Indonesia.</title>
        <authorList>
            <person name="Selvaraj P."/>
            <person name="Muralishankar V."/>
            <person name="Muruganantham S."/>
            <person name="Sp S."/>
            <person name="Haryani S."/>
            <person name="Lau K.J.X."/>
            <person name="Naqvi N.I."/>
        </authorList>
    </citation>
    <scope>NUCLEOTIDE SEQUENCE [LARGE SCALE GENOMIC DNA]</scope>
    <source>
        <strain evidence="1">GMP-LS</strain>
    </source>
</reference>
<protein>
    <submittedName>
        <fullName evidence="1">Uncharacterized protein</fullName>
    </submittedName>
</protein>
<keyword evidence="2" id="KW-1185">Reference proteome</keyword>
<proteinExistence type="predicted"/>
<gene>
    <name evidence="1" type="ORF">RRF57_007730</name>
</gene>
<evidence type="ECO:0000313" key="2">
    <source>
        <dbReference type="Proteomes" id="UP001305414"/>
    </source>
</evidence>
<dbReference type="Proteomes" id="UP001305414">
    <property type="component" value="Unassembled WGS sequence"/>
</dbReference>
<accession>A0AAN7ZAL8</accession>